<organism evidence="1 2">
    <name type="scientific">Psilocybe cubensis</name>
    <name type="common">Psychedelic mushroom</name>
    <name type="synonym">Stropharia cubensis</name>
    <dbReference type="NCBI Taxonomy" id="181762"/>
    <lineage>
        <taxon>Eukaryota</taxon>
        <taxon>Fungi</taxon>
        <taxon>Dikarya</taxon>
        <taxon>Basidiomycota</taxon>
        <taxon>Agaricomycotina</taxon>
        <taxon>Agaricomycetes</taxon>
        <taxon>Agaricomycetidae</taxon>
        <taxon>Agaricales</taxon>
        <taxon>Agaricineae</taxon>
        <taxon>Strophariaceae</taxon>
        <taxon>Psilocybe</taxon>
    </lineage>
</organism>
<sequence length="531" mass="59021">MSFLASDSLRTCVSQSFFPRDVASLPDSTADDSLFTDRSIWSIIWSCTATIFACTWISVHQNVPAPNDSSIRVLGRRLAIMLNLFIAPEMVIVWTTRQYLAASVIVKRHKSRGWTKTHAFFVIMGGFSLYQDGVLLRTLELSELERLDQEGKIEWPTITEAEIQDKSKGDFFTKGIVVLQTTWFVVQCIVRGTKRLVLTELEIVTLAFSAITIITYALWWSKPLDVQVSVPVHLKKGCSADPEPTEPEEEKGETKSTSVDAVSEAIDPVPSGSEVVQLPGPPTQAVDTEVPLLASMPTAEIPASSDADVESQSDSLHSKLATQVPPPTFDRPYHDPSLSLLQQFRVYLKVKREEYGLIGCILYIVIYRPLAMFFGGFYDMLFCTTLEGRRYRVPTFYCPPIEDDSLGIVLAIFVALVFGGIHCIAWSFHFPTDIEKWAWRVSSVLVSGIPLAVSFLSVLTASTSTKEDGKDVYSSSVIEWIDNITIVILVLSVLTYIAARGVLLVLPIIALRALPPGAYVDLNWTVYLPHI</sequence>
<gene>
    <name evidence="1" type="ORF">JR316_0001460</name>
</gene>
<dbReference type="Proteomes" id="UP000664032">
    <property type="component" value="Unassembled WGS sequence"/>
</dbReference>
<evidence type="ECO:0000313" key="1">
    <source>
        <dbReference type="EMBL" id="KAH9487385.1"/>
    </source>
</evidence>
<proteinExistence type="predicted"/>
<name>A0ACB8HJ82_PSICU</name>
<reference evidence="1" key="1">
    <citation type="submission" date="2021-10" db="EMBL/GenBank/DDBJ databases">
        <title>Psilocybe cubensis genome.</title>
        <authorList>
            <person name="Mckernan K.J."/>
            <person name="Crawford S."/>
            <person name="Trippe A."/>
            <person name="Kane L.T."/>
            <person name="Mclaughlin S."/>
        </authorList>
    </citation>
    <scope>NUCLEOTIDE SEQUENCE</scope>
    <source>
        <strain evidence="1">MGC-MH-2018</strain>
    </source>
</reference>
<evidence type="ECO:0000313" key="2">
    <source>
        <dbReference type="Proteomes" id="UP000664032"/>
    </source>
</evidence>
<accession>A0ACB8HJ82</accession>
<comment type="caution">
    <text evidence="1">The sequence shown here is derived from an EMBL/GenBank/DDBJ whole genome shotgun (WGS) entry which is preliminary data.</text>
</comment>
<keyword evidence="2" id="KW-1185">Reference proteome</keyword>
<protein>
    <submittedName>
        <fullName evidence="1">Uncharacterized protein</fullName>
    </submittedName>
</protein>
<dbReference type="EMBL" id="JAFIQS020000001">
    <property type="protein sequence ID" value="KAH9487385.1"/>
    <property type="molecule type" value="Genomic_DNA"/>
</dbReference>